<feature type="zinc finger region" description="C3H1-type" evidence="1">
    <location>
        <begin position="3252"/>
        <end position="3274"/>
    </location>
</feature>
<evidence type="ECO:0000256" key="2">
    <source>
        <dbReference type="SAM" id="Coils"/>
    </source>
</evidence>
<feature type="region of interest" description="Disordered" evidence="3">
    <location>
        <begin position="1516"/>
        <end position="1575"/>
    </location>
</feature>
<sequence>MALEIIREAEAKISSLELRVRDLQAKVNTLQLRLDSLEQESAATQAVLAGPYNIGLRAELSALLKVPPATAIPSGFSAAFLAHLDNVGKDGSSESVVASSAPRVIGMQSPVSAGTGLKLQQDLHQQQFQDVWQLWSSVKPFLLPFSVVLQDLEVSAHAGELELGLLRTVSEVTALRYLRIVHKFLLQLDELWNLSWDMASQAVTVDCILSLRRDHTDCHQLNTIKALRWAAKLFRLRVEELYEGLFRTLVAAPASGKLRRESYPLPWRLVSYLEHALIFRTLPVPALLLAGAALTCVYGSLRWTKTSRAGMPAQEVVLSKLQAGTPLMSDPYQELKPDAAPNAVDSARELSPASEGADAAPVSKMRRRWRLTSMQAKPSTLLPMEDSPGSSGAASSWQMIAPPPAPQFDVESVSDGDDIRSPSLCLESAIHKPASSARSLFRPAPKPKAWQRPSVCLRFNSPFQVDEPEPKPIAKPAGVCPHFKAQKRWAPQNPQQHERVSWSSEAQPAPSFSKAQAYAKYPSQNLSEPLTSTLRCPTPAPLQLRVEPPYALETQVVSFRAPRPKAKEAGFSRSKDVHDDVAQRNNLIFEQLCDLHFDISPVLGQIAASRYSEVLRGKLLAKISDSTASRYLRSVQIFFTTFEELGGNIRQVDTGLLLDTFFVLSRFPEEGPLSNSLNVMKALRWYRKLLGLSPFPDLYSAAFSSLVQPASGEKRESMPLPLSFHAFLERKVLSVDTPKDEALWAGSFLACVGGSLRFSDAQHISWSSLCLSPFTLRGICYRTKTTKRGAPFAFLGFGFYSSSREFGMNWLSAWILLLDSIWHDLRARFGGQVTPDCLFFTTGAQNFSPASYAQTLLRLRRFLQESGMQPEQAENYTLHSLKVTMLSWMAQLDLPLPARTLQGHHALAGSMQLYSRDDVWPALHAQLAVWEAVHRGFIPFQLATENVYSSLLCADLRCAVFPGMAGYPAWRTDGPAESRFEPTFIAFATMSKSPFSADYIHKLLKTLSEKEKGKFLAMLAEQPVIDQQPASDQAGAKSSASQPSPPAAVPPTPPEFCDTVAQEAYVQPASQAAPSAPPKATAPTPQPGPAVTAAKPAGVPGPTAAAAKPPGITAPKTVAQKQPPPKPAGPPAADPAANSPPKAQPKEKAPPPPLTADDTTADPPSQPPVQGASSEADRAPLLAADAPASRVGSVINDGSGDVSRSQQQLSHFAPLYLSHHKGSMAAEFFALMNDSSIPDNIREALASYDTPLFARSCNDQEELASLISHLMDASDTSSVGDQILARASIRLLFSRCRESCGLPPLDDTKVSQQPNGTASPAASSPAPNAGASWQESWPAKLSAERTAELRKRFEDDYPTELLDSDCFPSSRLLALTSKMVADKEIRWLPWKFRLSAKAPSRDIHDGPASFNLINQLLTLATNSIALCRGAHLGSLKLYQKKFLKLCFTKYESASNLRGPTSLEAQAADKRAWELIGELVNIHAWKLDDALHEVTQVRADLSTLLAPRAQLPKHLFQLKEPWKNRQDGKGNRPHLRGNGKGFKGKHDSAPHVDEAPSDRTTRGGKGKKGPASSAGKWLSTLFMDGKQHTLCMRYQQGQCKDTRFSDQRESTEVVQHVPLCVPAQPAGTQGSLQPQPAIAARQSSAASLAMSAGDFSFSTCLSLLEEYFSDAAARDSQLPDAAITQADAYFNLGAFGFDDGKRIGIFQRTEQFSDIVRFLNSFLTLRFPGGSWSSICVSHNVRTLLHTDAGNKPGSSNFTISLGNFCGGEVWLSPPLNAYSPLSPPPADSSSKDFSCSGMQPGEIVDTFETALSFPCEHVHCTCPFSGDRWVLTAYTCRGLASFTPEQLSYIRSLGFPLDATSAAEGKHFPGPASVPRSEAKPLTSGFFLDICCGANAPLATSLRAYGVQCVCVDALGSEPLDLLHDKTYDCLLRLAFSGIIRMAHAAPPCKEYSRLKLRPGGPQAIRSPDFLNGFPDNNRSQQLRVEVSQKLMYRSVCILRAVFASGGHASLEQPTNSMAWLEPFVQDFLSEVQATLAVIPACSVGVDVAKQWLFASSFSNLQHLAGTCSHAGQHQSVIGIRDEQGHFLSQRTAEYPSALASKYSHLVSPLFEGYRLHECSHFCSLTFALQCIPRKERCSPPFGAQDGGGIYSTPDWSYGPRYQHDLLPELRKEWQQWLLEHHVPARLAQHVATHSEKPLFTDDETTWLQQSFKRFSDKHSTSQDWDFSVPPGQPYCLSALWRLSHLVADKDTSLFPALIQGVPTGFDKDIPRSHTLRPRRETDSDEGHELLICEGNWKGAEEDPALLQQLVEEELEAGYLEVVPDLEAAFRRWGKERVAVGKVNIVKAPGRSPRLVVDNSICNTNHCCHVPEQFSMPSLQDIQSSFPLREDNEEVQGFSLDVKGAHKTSRVREQDVGLLGIRQQDRLLFYKVCPFGATFSSHWFARLGGFFTRCLHLLIWLPHVLLLYVDDLLLFQNSKVLPLSASLTLAFCACFKIPLSWKKLQMGQTITWIGWEINLSAACFSLPEAKRNKLHELVSECLRHRQVSRKQLDKLLGLLQWILHGMPTLRPWLSSLYDDMHRPLGTNVSVNPTFWAGIALHLDEELRFTSPPPGTAISKGAKLLSARHFELQTKADLAKVPVSTKRIWMRVADPTSSRRKLCTDSIDVLRFFQHLSSTEWRPRPLRPPALVAIDSAADAFGKGNDCGIGGWLRFPSGRMIWFSQLFEVHHFTALGIPVQHNANLDISSYETLAQCFVLLAFWKCSGAGRLALKLPALSDNSGAEAVCNKLYTSKTPLNLFVRKLCMWSALSGISLECGHIAGEKNDDADFLSRWNGDAATLPDRFRSEDRFAVDLPAFWNLAFSVSLFPPVRIASLLPGLFRAGNVTLLPGDGSSDGGAAAPTMAVLLAEHSIPEVLHYHFAEFSPSVFANVSTDAAGLDRFLGSLVENTGPEMFAVEARVRMMWKSCAAQCSESKKAPGDQSMDVKADSWSDPFPAKLSASTRKSLREDFLASYPSELLSPEDTPGARIMALVYKGVADNSLKWPQWKHRLSVAQEQSHQLSRPAKMPRLESLLFDDVPAKDVPSVLNYGYVSGILNMHANALALCKAAHLSVLKRYVQAFLKLCFPQLEPGFRGPSVQEAIQADEKAWQAINELYAHHEWELGDAVAEIIDVRMVLHVYLQPRLAAASTAVPGVPQPHGGNPRRPFTGPFNGQRGRGRGKGFMGKAFGKGKQASSGRIDTVKVAGQVLTICRDFNTKDGCKRTDCKFAHVCNVPRADGFACGGKHSAQGAAESTSPGYFNFGLMFGSGQVGLTSLTHAFFATCIFLNQFLRRCFPEGEWTSICVARSVQTRIHSDSGNLAGSCNFSVSMGGFSGGHLWVEGDGSVPLQDSSGKMRYGHTVCTRHSPFKFPAAVPHATMPWSGGDRWSVTAYSVPGAEVLSEACHSELLRLGFPLPGSQACASDPEQLPSASELGVLPSPPPLPLKPVGFFLDICSGAGAPLSSELLNRGISCYPVDIIRDGPAGDILDDSAYDRLKKDGDGGPRPIRTEDFPEGRPDLTAEELQRLERSKLLLVRCVSILDCVFSAGGQVSLEQPRNALSWLTMEVQEFLKRISADLNVIPACSVGMSVHKHWMFASSWRPLQALASTCDLPYSAHEDVRGLRKASGDWASRKTAEFPPLLTARFADLVMPLFSPGQDAKLLSCEEALGMLPCKPHDALPRANQDGGGIFSLPDWSSPPPGQGDHLRALRHLWTEWLAAHHIPIRLRQHVQRESEDALFSAAEVAELRELTSAWFAQQGVASVSWEIEEFQPYCLSALQAIAAVVSDRDTALWPALSRGVPTGINGDIPRSNVFVPVHAEDSACTEELTICRENWKQATEQPELLAQLVQKEVQEGWVFSVPDLDAARARWGNRVAIGKCNIIGGDELGGQWRKPRLIVDTTVSGTNPSVAIPEKYSLPGVQDVINATPLRGSGTELAGFSLDIRAAHKTVRIHPDEQGLLGFQADNQLWFYRVAPFGGSFSAHWFQRISAFMVRMFHLLLWVQHALWAYVDDFFLVQPSSVIELGASLLLCFCAVFGVPISFAKLQLGSMVRWIGWQFNLRAQVFS</sequence>
<keyword evidence="7" id="KW-1185">Reference proteome</keyword>
<feature type="transmembrane region" description="Helical" evidence="4">
    <location>
        <begin position="4065"/>
        <end position="4086"/>
    </location>
</feature>
<dbReference type="OrthoDB" id="443669at2759"/>
<protein>
    <recommendedName>
        <fullName evidence="5">C3H1-type domain-containing protein</fullName>
    </recommendedName>
</protein>
<keyword evidence="4" id="KW-1133">Transmembrane helix</keyword>
<feature type="region of interest" description="Disordered" evidence="3">
    <location>
        <begin position="1028"/>
        <end position="1176"/>
    </location>
</feature>
<dbReference type="EMBL" id="LSRX01001873">
    <property type="protein sequence ID" value="OLP76978.1"/>
    <property type="molecule type" value="Genomic_DNA"/>
</dbReference>
<dbReference type="GO" id="GO:0008270">
    <property type="term" value="F:zinc ion binding"/>
    <property type="evidence" value="ECO:0007669"/>
    <property type="project" value="UniProtKB-KW"/>
</dbReference>
<dbReference type="InterPro" id="IPR000571">
    <property type="entry name" value="Znf_CCCH"/>
</dbReference>
<evidence type="ECO:0000256" key="1">
    <source>
        <dbReference type="PROSITE-ProRule" id="PRU00723"/>
    </source>
</evidence>
<dbReference type="PANTHER" id="PTHR33050">
    <property type="entry name" value="REVERSE TRANSCRIPTASE DOMAIN-CONTAINING PROTEIN"/>
    <property type="match status" value="1"/>
</dbReference>
<name>A0A1Q9C219_SYMMI</name>
<keyword evidence="1" id="KW-0863">Zinc-finger</keyword>
<comment type="caution">
    <text evidence="6">The sequence shown here is derived from an EMBL/GenBank/DDBJ whole genome shotgun (WGS) entry which is preliminary data.</text>
</comment>
<feature type="compositionally biased region" description="Low complexity" evidence="3">
    <location>
        <begin position="1314"/>
        <end position="1332"/>
    </location>
</feature>
<dbReference type="InterPro" id="IPR052055">
    <property type="entry name" value="Hepadnavirus_pol/RT"/>
</dbReference>
<dbReference type="PROSITE" id="PS50103">
    <property type="entry name" value="ZF_C3H1"/>
    <property type="match status" value="1"/>
</dbReference>
<evidence type="ECO:0000313" key="7">
    <source>
        <dbReference type="Proteomes" id="UP000186817"/>
    </source>
</evidence>
<organism evidence="6 7">
    <name type="scientific">Symbiodinium microadriaticum</name>
    <name type="common">Dinoflagellate</name>
    <name type="synonym">Zooxanthella microadriatica</name>
    <dbReference type="NCBI Taxonomy" id="2951"/>
    <lineage>
        <taxon>Eukaryota</taxon>
        <taxon>Sar</taxon>
        <taxon>Alveolata</taxon>
        <taxon>Dinophyceae</taxon>
        <taxon>Suessiales</taxon>
        <taxon>Symbiodiniaceae</taxon>
        <taxon>Symbiodinium</taxon>
    </lineage>
</organism>
<dbReference type="InterPro" id="IPR043502">
    <property type="entry name" value="DNA/RNA_pol_sf"/>
</dbReference>
<gene>
    <name evidence="6" type="ORF">AK812_SmicGene43009</name>
</gene>
<feature type="region of interest" description="Disordered" evidence="3">
    <location>
        <begin position="3536"/>
        <end position="3556"/>
    </location>
</feature>
<feature type="region of interest" description="Disordered" evidence="3">
    <location>
        <begin position="336"/>
        <end position="364"/>
    </location>
</feature>
<proteinExistence type="predicted"/>
<evidence type="ECO:0000313" key="6">
    <source>
        <dbReference type="EMBL" id="OLP76978.1"/>
    </source>
</evidence>
<feature type="non-terminal residue" evidence="6">
    <location>
        <position position="4109"/>
    </location>
</feature>
<dbReference type="PANTHER" id="PTHR33050:SF7">
    <property type="entry name" value="RIBONUCLEASE H"/>
    <property type="match status" value="1"/>
</dbReference>
<keyword evidence="4" id="KW-0812">Transmembrane</keyword>
<feature type="compositionally biased region" description="Pro residues" evidence="3">
    <location>
        <begin position="1122"/>
        <end position="1133"/>
    </location>
</feature>
<keyword evidence="1" id="KW-0862">Zinc</keyword>
<dbReference type="Proteomes" id="UP000186817">
    <property type="component" value="Unassembled WGS sequence"/>
</dbReference>
<evidence type="ECO:0000256" key="3">
    <source>
        <dbReference type="SAM" id="MobiDB-lite"/>
    </source>
</evidence>
<feature type="compositionally biased region" description="Pro residues" evidence="3">
    <location>
        <begin position="1043"/>
        <end position="1054"/>
    </location>
</feature>
<dbReference type="SUPFAM" id="SSF56672">
    <property type="entry name" value="DNA/RNA polymerases"/>
    <property type="match status" value="2"/>
</dbReference>
<evidence type="ECO:0000259" key="5">
    <source>
        <dbReference type="PROSITE" id="PS50103"/>
    </source>
</evidence>
<feature type="compositionally biased region" description="Low complexity" evidence="3">
    <location>
        <begin position="1067"/>
        <end position="1121"/>
    </location>
</feature>
<reference evidence="6 7" key="1">
    <citation type="submission" date="2016-02" db="EMBL/GenBank/DDBJ databases">
        <title>Genome analysis of coral dinoflagellate symbionts highlights evolutionary adaptations to a symbiotic lifestyle.</title>
        <authorList>
            <person name="Aranda M."/>
            <person name="Li Y."/>
            <person name="Liew Y.J."/>
            <person name="Baumgarten S."/>
            <person name="Simakov O."/>
            <person name="Wilson M."/>
            <person name="Piel J."/>
            <person name="Ashoor H."/>
            <person name="Bougouffa S."/>
            <person name="Bajic V.B."/>
            <person name="Ryu T."/>
            <person name="Ravasi T."/>
            <person name="Bayer T."/>
            <person name="Micklem G."/>
            <person name="Kim H."/>
            <person name="Bhak J."/>
            <person name="Lajeunesse T.C."/>
            <person name="Voolstra C.R."/>
        </authorList>
    </citation>
    <scope>NUCLEOTIDE SEQUENCE [LARGE SCALE GENOMIC DNA]</scope>
    <source>
        <strain evidence="6 7">CCMP2467</strain>
    </source>
</reference>
<keyword evidence="2" id="KW-0175">Coiled coil</keyword>
<keyword evidence="4" id="KW-0472">Membrane</keyword>
<feature type="domain" description="C3H1-type" evidence="5">
    <location>
        <begin position="3252"/>
        <end position="3274"/>
    </location>
</feature>
<accession>A0A1Q9C219</accession>
<feature type="region of interest" description="Disordered" evidence="3">
    <location>
        <begin position="3194"/>
        <end position="3217"/>
    </location>
</feature>
<feature type="coiled-coil region" evidence="2">
    <location>
        <begin position="6"/>
        <end position="47"/>
    </location>
</feature>
<feature type="compositionally biased region" description="Basic and acidic residues" evidence="3">
    <location>
        <begin position="1543"/>
        <end position="1560"/>
    </location>
</feature>
<feature type="region of interest" description="Disordered" evidence="3">
    <location>
        <begin position="1304"/>
        <end position="1337"/>
    </location>
</feature>
<evidence type="ECO:0000256" key="4">
    <source>
        <dbReference type="SAM" id="Phobius"/>
    </source>
</evidence>
<feature type="compositionally biased region" description="Basic and acidic residues" evidence="3">
    <location>
        <begin position="1519"/>
        <end position="1529"/>
    </location>
</feature>
<keyword evidence="1" id="KW-0479">Metal-binding</keyword>